<dbReference type="FunFam" id="1.20.920.20:FF:000002">
    <property type="entry name" value="Cytoplasmic dynein 1 heavy chain"/>
    <property type="match status" value="1"/>
</dbReference>
<dbReference type="GO" id="GO:0005868">
    <property type="term" value="C:cytoplasmic dynein complex"/>
    <property type="evidence" value="ECO:0007669"/>
    <property type="project" value="TreeGrafter"/>
</dbReference>
<dbReference type="GO" id="GO:0005874">
    <property type="term" value="C:microtubule"/>
    <property type="evidence" value="ECO:0007669"/>
    <property type="project" value="UniProtKB-KW"/>
</dbReference>
<dbReference type="GO" id="GO:0097729">
    <property type="term" value="C:9+2 motile cilium"/>
    <property type="evidence" value="ECO:0007669"/>
    <property type="project" value="TreeGrafter"/>
</dbReference>
<dbReference type="InterPro" id="IPR004273">
    <property type="entry name" value="Dynein_heavy_D6_P-loop"/>
</dbReference>
<keyword evidence="6" id="KW-0067">ATP-binding</keyword>
<dbReference type="GO" id="GO:0051959">
    <property type="term" value="F:dynein light intermediate chain binding"/>
    <property type="evidence" value="ECO:0007669"/>
    <property type="project" value="InterPro"/>
</dbReference>
<evidence type="ECO:0000256" key="2">
    <source>
        <dbReference type="ARBA" id="ARBA00008887"/>
    </source>
</evidence>
<dbReference type="InterPro" id="IPR041228">
    <property type="entry name" value="Dynein_C"/>
</dbReference>
<dbReference type="GO" id="GO:0008569">
    <property type="term" value="F:minus-end-directed microtubule motor activity"/>
    <property type="evidence" value="ECO:0007669"/>
    <property type="project" value="InterPro"/>
</dbReference>
<evidence type="ECO:0000256" key="8">
    <source>
        <dbReference type="ARBA" id="ARBA00023054"/>
    </source>
</evidence>
<keyword evidence="7" id="KW-0243">Dynein</keyword>
<dbReference type="InterPro" id="IPR042219">
    <property type="entry name" value="AAA_lid_11_sf"/>
</dbReference>
<dbReference type="FunFam" id="3.40.50.300:FF:001685">
    <property type="entry name" value="Dynein heavy chain, putative"/>
    <property type="match status" value="1"/>
</dbReference>
<proteinExistence type="inferred from homology"/>
<dbReference type="GO" id="GO:0045505">
    <property type="term" value="F:dynein intermediate chain binding"/>
    <property type="evidence" value="ECO:0007669"/>
    <property type="project" value="InterPro"/>
</dbReference>
<feature type="coiled-coil region" evidence="11">
    <location>
        <begin position="1"/>
        <end position="28"/>
    </location>
</feature>
<organism evidence="17 18">
    <name type="scientific">Caenorhabditis japonica</name>
    <dbReference type="NCBI Taxonomy" id="281687"/>
    <lineage>
        <taxon>Eukaryota</taxon>
        <taxon>Metazoa</taxon>
        <taxon>Ecdysozoa</taxon>
        <taxon>Nematoda</taxon>
        <taxon>Chromadorea</taxon>
        <taxon>Rhabditida</taxon>
        <taxon>Rhabditina</taxon>
        <taxon>Rhabditomorpha</taxon>
        <taxon>Rhabditoidea</taxon>
        <taxon>Rhabditidae</taxon>
        <taxon>Peloderinae</taxon>
        <taxon>Caenorhabditis</taxon>
    </lineage>
</organism>
<evidence type="ECO:0000256" key="6">
    <source>
        <dbReference type="ARBA" id="ARBA00022840"/>
    </source>
</evidence>
<accession>A0A8R1ISB6</accession>
<dbReference type="InterPro" id="IPR035706">
    <property type="entry name" value="AAA_9"/>
</dbReference>
<reference evidence="17" key="2">
    <citation type="submission" date="2022-06" db="UniProtKB">
        <authorList>
            <consortium name="EnsemblMetazoa"/>
        </authorList>
    </citation>
    <scope>IDENTIFICATION</scope>
    <source>
        <strain evidence="17">DF5081</strain>
    </source>
</reference>
<evidence type="ECO:0000256" key="4">
    <source>
        <dbReference type="ARBA" id="ARBA00022701"/>
    </source>
</evidence>
<keyword evidence="3" id="KW-0963">Cytoplasm</keyword>
<evidence type="ECO:0000259" key="13">
    <source>
        <dbReference type="Pfam" id="PF12777"/>
    </source>
</evidence>
<reference evidence="18" key="1">
    <citation type="submission" date="2010-08" db="EMBL/GenBank/DDBJ databases">
        <authorList>
            <consortium name="Caenorhabditis japonica Sequencing Consortium"/>
            <person name="Wilson R.K."/>
        </authorList>
    </citation>
    <scope>NUCLEOTIDE SEQUENCE [LARGE SCALE GENOMIC DNA]</scope>
    <source>
        <strain evidence="18">DF5081</strain>
    </source>
</reference>
<dbReference type="EnsemblMetazoa" id="CJA37357.1">
    <property type="protein sequence ID" value="CJA37357.1"/>
    <property type="gene ID" value="WBGene00213204"/>
</dbReference>
<dbReference type="Gene3D" id="1.10.8.1220">
    <property type="match status" value="1"/>
</dbReference>
<dbReference type="InterPro" id="IPR024743">
    <property type="entry name" value="Dynein_HC_stalk"/>
</dbReference>
<dbReference type="InterPro" id="IPR043160">
    <property type="entry name" value="Dynein_C_barrel"/>
</dbReference>
<dbReference type="FunFam" id="3.40.50.300:FF:002798">
    <property type="entry name" value="Cytoplasmic dynein 2 heavy chain 1"/>
    <property type="match status" value="1"/>
</dbReference>
<feature type="domain" description="Dynein heavy chain region D6 P-loop" evidence="12">
    <location>
        <begin position="757"/>
        <end position="864"/>
    </location>
</feature>
<evidence type="ECO:0000259" key="14">
    <source>
        <dbReference type="Pfam" id="PF12781"/>
    </source>
</evidence>
<dbReference type="Pfam" id="PF18198">
    <property type="entry name" value="AAA_lid_11"/>
    <property type="match status" value="1"/>
</dbReference>
<feature type="coiled-coil region" evidence="11">
    <location>
        <begin position="154"/>
        <end position="188"/>
    </location>
</feature>
<dbReference type="Gene3D" id="1.20.920.20">
    <property type="match status" value="1"/>
</dbReference>
<dbReference type="GO" id="GO:0035721">
    <property type="term" value="P:intraciliary retrograde transport"/>
    <property type="evidence" value="ECO:0007669"/>
    <property type="project" value="TreeGrafter"/>
</dbReference>
<feature type="domain" description="Dynein heavy chain coiled coil stalk" evidence="13">
    <location>
        <begin position="13"/>
        <end position="277"/>
    </location>
</feature>
<dbReference type="Gene3D" id="3.40.50.300">
    <property type="entry name" value="P-loop containing nucleotide triphosphate hydrolases"/>
    <property type="match status" value="2"/>
</dbReference>
<dbReference type="Pfam" id="PF12777">
    <property type="entry name" value="MT"/>
    <property type="match status" value="1"/>
</dbReference>
<dbReference type="PANTHER" id="PTHR10676">
    <property type="entry name" value="DYNEIN HEAVY CHAIN FAMILY PROTEIN"/>
    <property type="match status" value="1"/>
</dbReference>
<evidence type="ECO:0000259" key="16">
    <source>
        <dbReference type="Pfam" id="PF18199"/>
    </source>
</evidence>
<dbReference type="InterPro" id="IPR027417">
    <property type="entry name" value="P-loop_NTPase"/>
</dbReference>
<keyword evidence="5" id="KW-0547">Nucleotide-binding</keyword>
<evidence type="ECO:0000256" key="9">
    <source>
        <dbReference type="ARBA" id="ARBA00023175"/>
    </source>
</evidence>
<dbReference type="Proteomes" id="UP000005237">
    <property type="component" value="Unassembled WGS sequence"/>
</dbReference>
<dbReference type="Gene3D" id="3.10.490.20">
    <property type="match status" value="1"/>
</dbReference>
<evidence type="ECO:0000256" key="1">
    <source>
        <dbReference type="ARBA" id="ARBA00004245"/>
    </source>
</evidence>
<evidence type="ECO:0000256" key="7">
    <source>
        <dbReference type="ARBA" id="ARBA00023017"/>
    </source>
</evidence>
<keyword evidence="8 11" id="KW-0175">Coiled coil</keyword>
<comment type="subcellular location">
    <subcellularLocation>
        <location evidence="1">Cytoplasm</location>
        <location evidence="1">Cytoskeleton</location>
    </subcellularLocation>
</comment>
<evidence type="ECO:0000256" key="3">
    <source>
        <dbReference type="ARBA" id="ARBA00022490"/>
    </source>
</evidence>
<evidence type="ECO:0000313" key="17">
    <source>
        <dbReference type="EnsemblMetazoa" id="CJA37357.1"/>
    </source>
</evidence>
<evidence type="ECO:0000259" key="12">
    <source>
        <dbReference type="Pfam" id="PF03028"/>
    </source>
</evidence>
<dbReference type="InterPro" id="IPR026983">
    <property type="entry name" value="DHC"/>
</dbReference>
<dbReference type="GO" id="GO:0005930">
    <property type="term" value="C:axoneme"/>
    <property type="evidence" value="ECO:0007669"/>
    <property type="project" value="TreeGrafter"/>
</dbReference>
<protein>
    <recommendedName>
        <fullName evidence="19">Cytoplasmic dynein 2 heavy chain 1</fullName>
    </recommendedName>
</protein>
<evidence type="ECO:0000256" key="10">
    <source>
        <dbReference type="ARBA" id="ARBA00023212"/>
    </source>
</evidence>
<name>A0A8R1ISB6_CAEJA</name>
<evidence type="ECO:0000256" key="11">
    <source>
        <dbReference type="SAM" id="Coils"/>
    </source>
</evidence>
<keyword evidence="4" id="KW-0493">Microtubule</keyword>
<evidence type="ECO:0000259" key="15">
    <source>
        <dbReference type="Pfam" id="PF18198"/>
    </source>
</evidence>
<feature type="domain" description="Dynein heavy chain ATP-binding dynein motor region" evidence="14">
    <location>
        <begin position="300"/>
        <end position="516"/>
    </location>
</feature>
<sequence length="1322" mass="149274">MEQLKAATEKENVRIEEQKAKIDEQLKEVQPLIDEARKSVSSIKSESLSEIRSLRAPPEAVRDILQAVLLFMGILDTSWEAMRKFLSKSGVKEEIMNFDANRITNEIHKKVTALVKQKSNSFEEANAKRASAAAAPLAAWVKANLEYSKILEKIAPLEGEKNKLLKNLKKAEKQMENLSKGLQSVDEVVGELKRKFEVLMKEATQIKVDLDREQETIKIAGTLVESLAGEFQRWKLQIENLKDEQSKMELCSLITSAFITYLGGCSEKDRNSLLKAMCKMFNISHFKPLSFASLETEQLNWKTKGLPSDQLSLENGMIMFNSCHVSLIIDPSGQVSSFLSKFLEKSETFKAAQSDLMTQIELAIRFGKTIIIDDVVEFDTALIPILRRDLSSQGPRQVISFGGKQIDFNTDFRIFICTRDEKVEIRPNAANQLNIVNFTTTISALSAQLLDVAIHLEKPELEERSSGLLRDAELKKLELEGLEQLLLQQLATSQGNLLENTALLDSLNKSKESAEIISKSIEESEHLHKELNTQKEIYVPLSLYTSSLFFSFSNLQYYNPMYNYSVNTIMRLFEKVIKSCQDNSSTRVETLTRQIQLTVFYHISRGIFRQDRLMFAVAFINATMPKLFQSKEWELFTGVLVDESSTQSGIRVSWITPERLPALARIRSHLPSLFNALKLQDDASWNEFSKTLQSEKAIPSNVEVTLSDFQKVLFIQAVKPERLYNALVDFVNKNLKINSINPPAFELKHIFAESEAIEPILFILADGADPSQELSELATALRVPYHSISMGQGQEQIAYDAIKECSIKGEWLCLNNLHLMLAAVPSIFKHLSLTTPHENFRLWLTTEADPRFPSMMLQQSLKITFEPPPGVRNNLLRTYTQIDKQTRNTVTCQSIFVLAWLHALLQERRTFIPQGWTKFYEFGASDVRVARAFVEQLTAKEADWEFVRGILKFVIYGGRIENDFDAKVLDSYLNVLFCDDKINGRPGKELVKGVEIPASDKMEEYIGLIGKQVPSVDEPYLFGLPENIKYSWQIVEAERTISSIRTLALGDSKNALTDSTETTTQIIALWKKLCQSDDLPKRELPVFHSTDPIQEVLCLEAINALNLIKFLHRSIGNVAKSMKNPSMASVSTQKVIQSLVFQQTPDEWDSAWAGPSDPAEYLNAVVKKTRGTMQLHESSKSSSLLSSPIDFSDLFYPNTFLNALRQMTSRQLQIPLDQLALSSAWTPSQLPPKQCVQVQGLLLQGATFDSFLRETTVSSSVYYPAPLLHLAWTTEASSTINGEQIQVPLYSSNDRSDLVTSVNMPCRGTDKWNIAAVALFLK</sequence>
<dbReference type="InterPro" id="IPR041658">
    <property type="entry name" value="AAA_lid_11"/>
</dbReference>
<dbReference type="Pfam" id="PF12781">
    <property type="entry name" value="AAA_9"/>
    <property type="match status" value="1"/>
</dbReference>
<feature type="domain" description="Dynein heavy chain C-terminal" evidence="16">
    <location>
        <begin position="1036"/>
        <end position="1321"/>
    </location>
</feature>
<evidence type="ECO:0000256" key="5">
    <source>
        <dbReference type="ARBA" id="ARBA00022741"/>
    </source>
</evidence>
<keyword evidence="9" id="KW-0505">Motor protein</keyword>
<keyword evidence="10" id="KW-0206">Cytoskeleton</keyword>
<evidence type="ECO:0008006" key="19">
    <source>
        <dbReference type="Google" id="ProtNLM"/>
    </source>
</evidence>
<keyword evidence="18" id="KW-1185">Reference proteome</keyword>
<dbReference type="Pfam" id="PF03028">
    <property type="entry name" value="Dynein_heavy"/>
    <property type="match status" value="1"/>
</dbReference>
<feature type="domain" description="Dynein heavy chain AAA lid" evidence="15">
    <location>
        <begin position="893"/>
        <end position="1027"/>
    </location>
</feature>
<dbReference type="GO" id="GO:0005524">
    <property type="term" value="F:ATP binding"/>
    <property type="evidence" value="ECO:0007669"/>
    <property type="project" value="UniProtKB-KW"/>
</dbReference>
<comment type="similarity">
    <text evidence="2">Belongs to the dynein heavy chain family.</text>
</comment>
<dbReference type="Pfam" id="PF18199">
    <property type="entry name" value="Dynein_C"/>
    <property type="match status" value="1"/>
</dbReference>
<dbReference type="Gene3D" id="1.10.8.720">
    <property type="entry name" value="Region D6 of dynein motor"/>
    <property type="match status" value="1"/>
</dbReference>
<dbReference type="GO" id="GO:0060271">
    <property type="term" value="P:cilium assembly"/>
    <property type="evidence" value="ECO:0007669"/>
    <property type="project" value="TreeGrafter"/>
</dbReference>
<dbReference type="GO" id="GO:0060294">
    <property type="term" value="P:cilium movement involved in cell motility"/>
    <property type="evidence" value="ECO:0007669"/>
    <property type="project" value="TreeGrafter"/>
</dbReference>
<dbReference type="PANTHER" id="PTHR10676:SF352">
    <property type="entry name" value="CYTOPLASMIC DYNEIN 2 HEAVY CHAIN 1"/>
    <property type="match status" value="1"/>
</dbReference>
<dbReference type="Gene3D" id="6.10.140.1060">
    <property type="match status" value="1"/>
</dbReference>
<evidence type="ECO:0000313" key="18">
    <source>
        <dbReference type="Proteomes" id="UP000005237"/>
    </source>
</evidence>